<keyword evidence="8" id="KW-0433">Leucine-rich repeat</keyword>
<dbReference type="EC" id="2.7.11.1" evidence="4"/>
<dbReference type="InterPro" id="IPR001245">
    <property type="entry name" value="Ser-Thr/Tyr_kinase_cat_dom"/>
</dbReference>
<comment type="subcellular location">
    <subcellularLocation>
        <location evidence="1">Cell membrane</location>
        <topology evidence="1">Single-pass membrane protein</topology>
    </subcellularLocation>
    <subcellularLocation>
        <location evidence="2">Membrane</location>
        <topology evidence="2">Single-pass type I membrane protein</topology>
    </subcellularLocation>
</comment>
<dbReference type="InterPro" id="IPR011009">
    <property type="entry name" value="Kinase-like_dom_sf"/>
</dbReference>
<dbReference type="PROSITE" id="PS00108">
    <property type="entry name" value="PROTEIN_KINASE_ST"/>
    <property type="match status" value="1"/>
</dbReference>
<evidence type="ECO:0000256" key="2">
    <source>
        <dbReference type="ARBA" id="ARBA00004479"/>
    </source>
</evidence>
<dbReference type="GO" id="GO:0005886">
    <property type="term" value="C:plasma membrane"/>
    <property type="evidence" value="ECO:0007669"/>
    <property type="project" value="UniProtKB-SubCell"/>
</dbReference>
<evidence type="ECO:0000256" key="17">
    <source>
        <dbReference type="ARBA" id="ARBA00023136"/>
    </source>
</evidence>
<evidence type="ECO:0000256" key="21">
    <source>
        <dbReference type="ARBA" id="ARBA00048679"/>
    </source>
</evidence>
<evidence type="ECO:0000256" key="5">
    <source>
        <dbReference type="ARBA" id="ARBA00022475"/>
    </source>
</evidence>
<dbReference type="GO" id="GO:0004674">
    <property type="term" value="F:protein serine/threonine kinase activity"/>
    <property type="evidence" value="ECO:0007669"/>
    <property type="project" value="UniProtKB-KW"/>
</dbReference>
<keyword evidence="5" id="KW-1003">Cell membrane</keyword>
<evidence type="ECO:0000256" key="24">
    <source>
        <dbReference type="SAM" id="SignalP"/>
    </source>
</evidence>
<evidence type="ECO:0000256" key="22">
    <source>
        <dbReference type="PROSITE-ProRule" id="PRU10141"/>
    </source>
</evidence>
<evidence type="ECO:0000256" key="10">
    <source>
        <dbReference type="ARBA" id="ARBA00022692"/>
    </source>
</evidence>
<feature type="binding site" evidence="22">
    <location>
        <position position="733"/>
    </location>
    <ligand>
        <name>ATP</name>
        <dbReference type="ChEBI" id="CHEBI:30616"/>
    </ligand>
</feature>
<keyword evidence="7" id="KW-0597">Phosphoprotein</keyword>
<comment type="similarity">
    <text evidence="3">Belongs to the protein kinase superfamily. Ser/Thr protein kinase family.</text>
</comment>
<protein>
    <recommendedName>
        <fullName evidence="4">non-specific serine/threonine protein kinase</fullName>
        <ecNumber evidence="4">2.7.11.1</ecNumber>
    </recommendedName>
</protein>
<keyword evidence="19" id="KW-0325">Glycoprotein</keyword>
<evidence type="ECO:0000256" key="4">
    <source>
        <dbReference type="ARBA" id="ARBA00012513"/>
    </source>
</evidence>
<evidence type="ECO:0000256" key="13">
    <source>
        <dbReference type="ARBA" id="ARBA00022741"/>
    </source>
</evidence>
<dbReference type="FunFam" id="3.30.200.20:FF:000432">
    <property type="entry name" value="LRR receptor-like serine/threonine-protein kinase EFR"/>
    <property type="match status" value="1"/>
</dbReference>
<dbReference type="FunFam" id="3.80.10.10:FF:000095">
    <property type="entry name" value="LRR receptor-like serine/threonine-protein kinase GSO1"/>
    <property type="match status" value="1"/>
</dbReference>
<evidence type="ECO:0000256" key="11">
    <source>
        <dbReference type="ARBA" id="ARBA00022729"/>
    </source>
</evidence>
<evidence type="ECO:0000256" key="15">
    <source>
        <dbReference type="ARBA" id="ARBA00022840"/>
    </source>
</evidence>
<keyword evidence="13 22" id="KW-0547">Nucleotide-binding</keyword>
<keyword evidence="12" id="KW-0677">Repeat</keyword>
<dbReference type="PROSITE" id="PS50011">
    <property type="entry name" value="PROTEIN_KINASE_DOM"/>
    <property type="match status" value="1"/>
</dbReference>
<evidence type="ECO:0000256" key="18">
    <source>
        <dbReference type="ARBA" id="ARBA00023170"/>
    </source>
</evidence>
<reference evidence="26 27" key="1">
    <citation type="journal article" date="2023" name="Hortic Res">
        <title>Pangenome of water caltrop reveals structural variations and asymmetric subgenome divergence after allopolyploidization.</title>
        <authorList>
            <person name="Zhang X."/>
            <person name="Chen Y."/>
            <person name="Wang L."/>
            <person name="Yuan Y."/>
            <person name="Fang M."/>
            <person name="Shi L."/>
            <person name="Lu R."/>
            <person name="Comes H.P."/>
            <person name="Ma Y."/>
            <person name="Chen Y."/>
            <person name="Huang G."/>
            <person name="Zhou Y."/>
            <person name="Zheng Z."/>
            <person name="Qiu Y."/>
        </authorList>
    </citation>
    <scope>NUCLEOTIDE SEQUENCE [LARGE SCALE GENOMIC DNA]</scope>
    <source>
        <tissue evidence="26">Roots</tissue>
    </source>
</reference>
<evidence type="ECO:0000256" key="23">
    <source>
        <dbReference type="SAM" id="Phobius"/>
    </source>
</evidence>
<dbReference type="InterPro" id="IPR008271">
    <property type="entry name" value="Ser/Thr_kinase_AS"/>
</dbReference>
<comment type="caution">
    <text evidence="26">The sequence shown here is derived from an EMBL/GenBank/DDBJ whole genome shotgun (WGS) entry which is preliminary data.</text>
</comment>
<dbReference type="PROSITE" id="PS00107">
    <property type="entry name" value="PROTEIN_KINASE_ATP"/>
    <property type="match status" value="1"/>
</dbReference>
<feature type="signal peptide" evidence="24">
    <location>
        <begin position="1"/>
        <end position="26"/>
    </location>
</feature>
<dbReference type="PANTHER" id="PTHR27000">
    <property type="entry name" value="LEUCINE-RICH REPEAT RECEPTOR-LIKE PROTEIN KINASE FAMILY PROTEIN-RELATED"/>
    <property type="match status" value="1"/>
</dbReference>
<evidence type="ECO:0000256" key="6">
    <source>
        <dbReference type="ARBA" id="ARBA00022527"/>
    </source>
</evidence>
<keyword evidence="14" id="KW-0418">Kinase</keyword>
<dbReference type="InterPro" id="IPR032675">
    <property type="entry name" value="LRR_dom_sf"/>
</dbReference>
<dbReference type="SUPFAM" id="SSF56112">
    <property type="entry name" value="Protein kinase-like (PK-like)"/>
    <property type="match status" value="1"/>
</dbReference>
<dbReference type="Pfam" id="PF13855">
    <property type="entry name" value="LRR_8"/>
    <property type="match status" value="1"/>
</dbReference>
<keyword evidence="10 23" id="KW-0812">Transmembrane</keyword>
<dbReference type="InterPro" id="IPR003591">
    <property type="entry name" value="Leu-rich_rpt_typical-subtyp"/>
</dbReference>
<dbReference type="InterPro" id="IPR001611">
    <property type="entry name" value="Leu-rich_rpt"/>
</dbReference>
<evidence type="ECO:0000256" key="3">
    <source>
        <dbReference type="ARBA" id="ARBA00008684"/>
    </source>
</evidence>
<dbReference type="InterPro" id="IPR000719">
    <property type="entry name" value="Prot_kinase_dom"/>
</dbReference>
<dbReference type="AlphaFoldDB" id="A0AAN7JN87"/>
<feature type="chain" id="PRO_5043027486" description="non-specific serine/threonine protein kinase" evidence="24">
    <location>
        <begin position="27"/>
        <end position="1032"/>
    </location>
</feature>
<evidence type="ECO:0000313" key="26">
    <source>
        <dbReference type="EMBL" id="KAK4750178.1"/>
    </source>
</evidence>
<name>A0AAN7JN87_9MYRT</name>
<keyword evidence="6" id="KW-0723">Serine/threonine-protein kinase</keyword>
<dbReference type="Gene3D" id="3.80.10.10">
    <property type="entry name" value="Ribonuclease Inhibitor"/>
    <property type="match status" value="2"/>
</dbReference>
<feature type="transmembrane region" description="Helical" evidence="23">
    <location>
        <begin position="644"/>
        <end position="668"/>
    </location>
</feature>
<organism evidence="26 27">
    <name type="scientific">Trapa incisa</name>
    <dbReference type="NCBI Taxonomy" id="236973"/>
    <lineage>
        <taxon>Eukaryota</taxon>
        <taxon>Viridiplantae</taxon>
        <taxon>Streptophyta</taxon>
        <taxon>Embryophyta</taxon>
        <taxon>Tracheophyta</taxon>
        <taxon>Spermatophyta</taxon>
        <taxon>Magnoliopsida</taxon>
        <taxon>eudicotyledons</taxon>
        <taxon>Gunneridae</taxon>
        <taxon>Pentapetalae</taxon>
        <taxon>rosids</taxon>
        <taxon>malvids</taxon>
        <taxon>Myrtales</taxon>
        <taxon>Lythraceae</taxon>
        <taxon>Trapa</taxon>
    </lineage>
</organism>
<keyword evidence="16 23" id="KW-1133">Transmembrane helix</keyword>
<gene>
    <name evidence="26" type="ORF">SAY87_027627</name>
</gene>
<evidence type="ECO:0000256" key="1">
    <source>
        <dbReference type="ARBA" id="ARBA00004162"/>
    </source>
</evidence>
<dbReference type="SUPFAM" id="SSF52058">
    <property type="entry name" value="L domain-like"/>
    <property type="match status" value="2"/>
</dbReference>
<dbReference type="Gene3D" id="3.30.200.20">
    <property type="entry name" value="Phosphorylase Kinase, domain 1"/>
    <property type="match status" value="1"/>
</dbReference>
<accession>A0AAN7JN87</accession>
<evidence type="ECO:0000256" key="19">
    <source>
        <dbReference type="ARBA" id="ARBA00023180"/>
    </source>
</evidence>
<dbReference type="Pfam" id="PF07714">
    <property type="entry name" value="PK_Tyr_Ser-Thr"/>
    <property type="match status" value="1"/>
</dbReference>
<dbReference type="InterPro" id="IPR013210">
    <property type="entry name" value="LRR_N_plant-typ"/>
</dbReference>
<evidence type="ECO:0000256" key="9">
    <source>
        <dbReference type="ARBA" id="ARBA00022679"/>
    </source>
</evidence>
<sequence length="1032" mass="111895">MMPLIYLHLYPILLISFCSFTACSTAGNDTDMLALLEFKSLIRGDPLGTLDSWNDTVHFCKWPGISCGRRHMRVTVLNVQSWKLSGSISPHLGNLSFLRELNLSVNELSGQIPPQLGYLKKLEILELGNNSLSGVIPSSLFNCTNLTYFSLSNNHLGGEIPMEVDSLSRLQTLHLLGNHLTGQIPPRLGNLSSLGFLGVANNHLHGSIPDSLGHLLKIRTLAVGQNNLSGTVPLSVFNLSTLTILDLMLNRLVGTLPPDLFINLPHIQDISFGYNMFSGSIPVSLSNASNLWRFQAQDNQFSGPMPSLAKLQKLGQLYIWGNQLGKEGGDDLDFLVNATGLELISMQQNFFGGRLPAGISNFSNLRACDLGINKITGEIPPGIGNLANLESMSLQDNLISGPIPSSIGKLHKLVQLYLDRNRLTGEIPSSIGNLSQLIIWSQSINSLQGEVPPSIGNLQNLAFLGLAENNLTGSIPSGLFNISSLSIALVLSQNNFIGIMPMEVGNLVNLGVLDVSDNMLSGSIPVSIGGCTSMEQLYMAGNNFHGVIPSSIRSLKGLSALNLSRNNLSGEIPSFLGSLSLLEILNLSYNNFKGAVPVDGVFRNVTAVFLEGNSKLCGGFPGLHLPDCISEKANKRKTHHTMTLVVVSTISAILGVSLTALLVLLGLLRKKGRSQALNNVFLDRESFPTVSYHSLLKATDSFSEANLLGVGGFGSVYRGMIREDDAMMVFAVKVLNLSKRGAFKSFMAECEALRNIRHRNLVKVLTACSGIDGSGNDFKALVYDFMPNGSLEDWLHQTDPTGRFAGGGEGVSMRRKNLTLLQRLNIAIDTAWALDYLHRQCEKPIVHCDLKPSNILLDANMVAHVGDFGLARFILGPSNHVHAHESSSIVIRGSTGYVAPEYGMGSEVSESGDVYSYGIVLLEMFTGKRPTDEMFNEELNLHDFSKKALSGGLEEIADPMLLEEGWEAIYGSEEALTSHGRGKIVECLVSIFQVGVACSNVQMKERMNIGEVAASLSSIKEKIMEDHNLHRS</sequence>
<evidence type="ECO:0000256" key="20">
    <source>
        <dbReference type="ARBA" id="ARBA00047899"/>
    </source>
</evidence>
<dbReference type="SMART" id="SM00369">
    <property type="entry name" value="LRR_TYP"/>
    <property type="match status" value="9"/>
</dbReference>
<keyword evidence="17 23" id="KW-0472">Membrane</keyword>
<dbReference type="Gene3D" id="1.10.510.10">
    <property type="entry name" value="Transferase(Phosphotransferase) domain 1"/>
    <property type="match status" value="1"/>
</dbReference>
<dbReference type="Pfam" id="PF00560">
    <property type="entry name" value="LRR_1"/>
    <property type="match status" value="6"/>
</dbReference>
<comment type="catalytic activity">
    <reaction evidence="21">
        <text>L-seryl-[protein] + ATP = O-phospho-L-seryl-[protein] + ADP + H(+)</text>
        <dbReference type="Rhea" id="RHEA:17989"/>
        <dbReference type="Rhea" id="RHEA-COMP:9863"/>
        <dbReference type="Rhea" id="RHEA-COMP:11604"/>
        <dbReference type="ChEBI" id="CHEBI:15378"/>
        <dbReference type="ChEBI" id="CHEBI:29999"/>
        <dbReference type="ChEBI" id="CHEBI:30616"/>
        <dbReference type="ChEBI" id="CHEBI:83421"/>
        <dbReference type="ChEBI" id="CHEBI:456216"/>
        <dbReference type="EC" id="2.7.11.1"/>
    </reaction>
</comment>
<keyword evidence="15 22" id="KW-0067">ATP-binding</keyword>
<dbReference type="Pfam" id="PF08263">
    <property type="entry name" value="LRRNT_2"/>
    <property type="match status" value="1"/>
</dbReference>
<dbReference type="GO" id="GO:0005524">
    <property type="term" value="F:ATP binding"/>
    <property type="evidence" value="ECO:0007669"/>
    <property type="project" value="UniProtKB-UniRule"/>
</dbReference>
<dbReference type="FunFam" id="3.80.10.10:FF:000288">
    <property type="entry name" value="LRR receptor-like serine/threonine-protein kinase EFR"/>
    <property type="match status" value="1"/>
</dbReference>
<evidence type="ECO:0000256" key="16">
    <source>
        <dbReference type="ARBA" id="ARBA00022989"/>
    </source>
</evidence>
<dbReference type="PANTHER" id="PTHR27000:SF733">
    <property type="entry name" value="PROTEIN KINASE DOMAIN-CONTAINING PROTEIN"/>
    <property type="match status" value="1"/>
</dbReference>
<evidence type="ECO:0000256" key="8">
    <source>
        <dbReference type="ARBA" id="ARBA00022614"/>
    </source>
</evidence>
<evidence type="ECO:0000313" key="27">
    <source>
        <dbReference type="Proteomes" id="UP001345219"/>
    </source>
</evidence>
<dbReference type="SMART" id="SM00220">
    <property type="entry name" value="S_TKc"/>
    <property type="match status" value="1"/>
</dbReference>
<dbReference type="Proteomes" id="UP001345219">
    <property type="component" value="Chromosome 21"/>
</dbReference>
<evidence type="ECO:0000256" key="7">
    <source>
        <dbReference type="ARBA" id="ARBA00022553"/>
    </source>
</evidence>
<dbReference type="InterPro" id="IPR017441">
    <property type="entry name" value="Protein_kinase_ATP_BS"/>
</dbReference>
<keyword evidence="9" id="KW-0808">Transferase</keyword>
<comment type="catalytic activity">
    <reaction evidence="20">
        <text>L-threonyl-[protein] + ATP = O-phospho-L-threonyl-[protein] + ADP + H(+)</text>
        <dbReference type="Rhea" id="RHEA:46608"/>
        <dbReference type="Rhea" id="RHEA-COMP:11060"/>
        <dbReference type="Rhea" id="RHEA-COMP:11605"/>
        <dbReference type="ChEBI" id="CHEBI:15378"/>
        <dbReference type="ChEBI" id="CHEBI:30013"/>
        <dbReference type="ChEBI" id="CHEBI:30616"/>
        <dbReference type="ChEBI" id="CHEBI:61977"/>
        <dbReference type="ChEBI" id="CHEBI:456216"/>
        <dbReference type="EC" id="2.7.11.1"/>
    </reaction>
</comment>
<keyword evidence="18" id="KW-0675">Receptor</keyword>
<keyword evidence="27" id="KW-1185">Reference proteome</keyword>
<keyword evidence="11 24" id="KW-0732">Signal</keyword>
<feature type="domain" description="Protein kinase" evidence="25">
    <location>
        <begin position="702"/>
        <end position="1032"/>
    </location>
</feature>
<evidence type="ECO:0000259" key="25">
    <source>
        <dbReference type="PROSITE" id="PS50011"/>
    </source>
</evidence>
<evidence type="ECO:0000256" key="14">
    <source>
        <dbReference type="ARBA" id="ARBA00022777"/>
    </source>
</evidence>
<dbReference type="EMBL" id="JAXIOK010000018">
    <property type="protein sequence ID" value="KAK4750178.1"/>
    <property type="molecule type" value="Genomic_DNA"/>
</dbReference>
<proteinExistence type="inferred from homology"/>
<evidence type="ECO:0000256" key="12">
    <source>
        <dbReference type="ARBA" id="ARBA00022737"/>
    </source>
</evidence>
<dbReference type="FunFam" id="1.10.510.10:FF:000358">
    <property type="entry name" value="Putative leucine-rich repeat receptor-like serine/threonine-protein kinase"/>
    <property type="match status" value="1"/>
</dbReference>